<dbReference type="STRING" id="1860102.ACCAA_510053"/>
<sequence>MTSDFGLVMMLTAPSAGVPRRRYGHAISFGGAGAVIAPQLYTHTVICLSNARHESPCLLPACRRSGRCSTPPQALSRAAFGCVFRNSWDPIRD</sequence>
<proteinExistence type="predicted"/>
<organism evidence="1 2">
    <name type="scientific">Candidatus Accumulibacter aalborgensis</name>
    <dbReference type="NCBI Taxonomy" id="1860102"/>
    <lineage>
        <taxon>Bacteria</taxon>
        <taxon>Pseudomonadati</taxon>
        <taxon>Pseudomonadota</taxon>
        <taxon>Betaproteobacteria</taxon>
        <taxon>Candidatus Accumulibacter</taxon>
    </lineage>
</organism>
<protein>
    <submittedName>
        <fullName evidence="1">Uncharacterized protein</fullName>
    </submittedName>
</protein>
<dbReference type="Proteomes" id="UP000199169">
    <property type="component" value="Unassembled WGS sequence"/>
</dbReference>
<reference evidence="1 2" key="1">
    <citation type="submission" date="2016-06" db="EMBL/GenBank/DDBJ databases">
        <authorList>
            <person name="Kjaerup R.B."/>
            <person name="Dalgaard T.S."/>
            <person name="Juul-Madsen H.R."/>
        </authorList>
    </citation>
    <scope>NUCLEOTIDE SEQUENCE [LARGE SCALE GENOMIC DNA]</scope>
    <source>
        <strain evidence="1">3</strain>
    </source>
</reference>
<accession>A0A1A8XSE2</accession>
<gene>
    <name evidence="1" type="ORF">ACCAA_510053</name>
</gene>
<evidence type="ECO:0000313" key="1">
    <source>
        <dbReference type="EMBL" id="SBT08015.1"/>
    </source>
</evidence>
<name>A0A1A8XSE2_9PROT</name>
<dbReference type="AlphaFoldDB" id="A0A1A8XSE2"/>
<dbReference type="EMBL" id="FLQX01000129">
    <property type="protein sequence ID" value="SBT08015.1"/>
    <property type="molecule type" value="Genomic_DNA"/>
</dbReference>
<evidence type="ECO:0000313" key="2">
    <source>
        <dbReference type="Proteomes" id="UP000199169"/>
    </source>
</evidence>
<keyword evidence="2" id="KW-1185">Reference proteome</keyword>